<dbReference type="InterPro" id="IPR001082">
    <property type="entry name" value="Pilin"/>
</dbReference>
<dbReference type="RefSeq" id="WP_380021625.1">
    <property type="nucleotide sequence ID" value="NZ_JBHSHD010000010.1"/>
</dbReference>
<dbReference type="Proteomes" id="UP001595886">
    <property type="component" value="Unassembled WGS sequence"/>
</dbReference>
<sequence>MRKAAAVWASALLLAAAALAAYRFLAVDREQRRLGGEIQALKQDQQRMRQTLDASQEALAAASDEASLRMREDLQAVAGMRVAIVEYYQTNGRMPAQQADAGLPAPDHYRGRTLKSATVAPDGSIDLVFDAASGVDGGRIRFVADTTRADAMGVRWRCETADYPQIKRVSPLCEYEPPVPKIAGAPAAPGS</sequence>
<evidence type="ECO:0000256" key="1">
    <source>
        <dbReference type="ARBA" id="ARBA00005233"/>
    </source>
</evidence>
<dbReference type="InterPro" id="IPR045584">
    <property type="entry name" value="Pilin-like"/>
</dbReference>
<feature type="chain" id="PRO_5046831698" evidence="3">
    <location>
        <begin position="21"/>
        <end position="191"/>
    </location>
</feature>
<keyword evidence="2" id="KW-0175">Coiled coil</keyword>
<evidence type="ECO:0000256" key="2">
    <source>
        <dbReference type="SAM" id="Coils"/>
    </source>
</evidence>
<evidence type="ECO:0000256" key="3">
    <source>
        <dbReference type="SAM" id="SignalP"/>
    </source>
</evidence>
<protein>
    <submittedName>
        <fullName evidence="4">Pilin</fullName>
    </submittedName>
</protein>
<comment type="similarity">
    <text evidence="1">Belongs to the N-Me-Phe pilin family.</text>
</comment>
<evidence type="ECO:0000313" key="4">
    <source>
        <dbReference type="EMBL" id="MFC4821342.1"/>
    </source>
</evidence>
<feature type="signal peptide" evidence="3">
    <location>
        <begin position="1"/>
        <end position="20"/>
    </location>
</feature>
<name>A0ABV9QW93_9GAMM</name>
<keyword evidence="5" id="KW-1185">Reference proteome</keyword>
<feature type="coiled-coil region" evidence="2">
    <location>
        <begin position="38"/>
        <end position="65"/>
    </location>
</feature>
<proteinExistence type="inferred from homology"/>
<dbReference type="EMBL" id="JBHSHD010000010">
    <property type="protein sequence ID" value="MFC4821342.1"/>
    <property type="molecule type" value="Genomic_DNA"/>
</dbReference>
<dbReference type="SUPFAM" id="SSF54523">
    <property type="entry name" value="Pili subunits"/>
    <property type="match status" value="1"/>
</dbReference>
<dbReference type="Gene3D" id="3.30.700.10">
    <property type="entry name" value="Glycoprotein, Type 4 Pilin"/>
    <property type="match status" value="1"/>
</dbReference>
<accession>A0ABV9QW93</accession>
<reference evidence="5" key="1">
    <citation type="journal article" date="2019" name="Int. J. Syst. Evol. Microbiol.">
        <title>The Global Catalogue of Microorganisms (GCM) 10K type strain sequencing project: providing services to taxonomists for standard genome sequencing and annotation.</title>
        <authorList>
            <consortium name="The Broad Institute Genomics Platform"/>
            <consortium name="The Broad Institute Genome Sequencing Center for Infectious Disease"/>
            <person name="Wu L."/>
            <person name="Ma J."/>
        </authorList>
    </citation>
    <scope>NUCLEOTIDE SEQUENCE [LARGE SCALE GENOMIC DNA]</scope>
    <source>
        <strain evidence="5">CCUG 30340</strain>
    </source>
</reference>
<organism evidence="4 5">
    <name type="scientific">Dokdonella ginsengisoli</name>
    <dbReference type="NCBI Taxonomy" id="363846"/>
    <lineage>
        <taxon>Bacteria</taxon>
        <taxon>Pseudomonadati</taxon>
        <taxon>Pseudomonadota</taxon>
        <taxon>Gammaproteobacteria</taxon>
        <taxon>Lysobacterales</taxon>
        <taxon>Rhodanobacteraceae</taxon>
        <taxon>Dokdonella</taxon>
    </lineage>
</organism>
<keyword evidence="3" id="KW-0732">Signal</keyword>
<dbReference type="Pfam" id="PF00114">
    <property type="entry name" value="Pilin"/>
    <property type="match status" value="1"/>
</dbReference>
<gene>
    <name evidence="4" type="ORF">ACFO6Q_13490</name>
</gene>
<comment type="caution">
    <text evidence="4">The sequence shown here is derived from an EMBL/GenBank/DDBJ whole genome shotgun (WGS) entry which is preliminary data.</text>
</comment>
<evidence type="ECO:0000313" key="5">
    <source>
        <dbReference type="Proteomes" id="UP001595886"/>
    </source>
</evidence>